<dbReference type="AlphaFoldDB" id="A0A9Q3C6K0"/>
<evidence type="ECO:0000256" key="1">
    <source>
        <dbReference type="SAM" id="MobiDB-lite"/>
    </source>
</evidence>
<reference evidence="2" key="1">
    <citation type="submission" date="2021-03" db="EMBL/GenBank/DDBJ databases">
        <title>Draft genome sequence of rust myrtle Austropuccinia psidii MF-1, a brazilian biotype.</title>
        <authorList>
            <person name="Quecine M.C."/>
            <person name="Pachon D.M.R."/>
            <person name="Bonatelli M.L."/>
            <person name="Correr F.H."/>
            <person name="Franceschini L.M."/>
            <person name="Leite T.F."/>
            <person name="Margarido G.R.A."/>
            <person name="Almeida C.A."/>
            <person name="Ferrarezi J.A."/>
            <person name="Labate C.A."/>
        </authorList>
    </citation>
    <scope>NUCLEOTIDE SEQUENCE</scope>
    <source>
        <strain evidence="2">MF-1</strain>
    </source>
</reference>
<name>A0A9Q3C6K0_9BASI</name>
<organism evidence="2 3">
    <name type="scientific">Austropuccinia psidii MF-1</name>
    <dbReference type="NCBI Taxonomy" id="1389203"/>
    <lineage>
        <taxon>Eukaryota</taxon>
        <taxon>Fungi</taxon>
        <taxon>Dikarya</taxon>
        <taxon>Basidiomycota</taxon>
        <taxon>Pucciniomycotina</taxon>
        <taxon>Pucciniomycetes</taxon>
        <taxon>Pucciniales</taxon>
        <taxon>Sphaerophragmiaceae</taxon>
        <taxon>Austropuccinia</taxon>
    </lineage>
</organism>
<gene>
    <name evidence="2" type="ORF">O181_019174</name>
</gene>
<dbReference type="EMBL" id="AVOT02005594">
    <property type="protein sequence ID" value="MBW0479459.1"/>
    <property type="molecule type" value="Genomic_DNA"/>
</dbReference>
<protein>
    <submittedName>
        <fullName evidence="2">Uncharacterized protein</fullName>
    </submittedName>
</protein>
<evidence type="ECO:0000313" key="2">
    <source>
        <dbReference type="EMBL" id="MBW0479459.1"/>
    </source>
</evidence>
<proteinExistence type="predicted"/>
<sequence>MVKETLESQRTNQRIEKAFTEPEDLEEDTLDTVVDGKTLREIKPTLPLTFQLNTNLKQKDYKDMDQAIELHPPLKDLFQRSMENKRLNLASHWEELEVSFQKICLKEISFNDLMVITKVWNPTRQFRLLEERATRVRKNQATI</sequence>
<dbReference type="Proteomes" id="UP000765509">
    <property type="component" value="Unassembled WGS sequence"/>
</dbReference>
<keyword evidence="3" id="KW-1185">Reference proteome</keyword>
<feature type="region of interest" description="Disordered" evidence="1">
    <location>
        <begin position="1"/>
        <end position="22"/>
    </location>
</feature>
<evidence type="ECO:0000313" key="3">
    <source>
        <dbReference type="Proteomes" id="UP000765509"/>
    </source>
</evidence>
<comment type="caution">
    <text evidence="2">The sequence shown here is derived from an EMBL/GenBank/DDBJ whole genome shotgun (WGS) entry which is preliminary data.</text>
</comment>
<feature type="compositionally biased region" description="Basic and acidic residues" evidence="1">
    <location>
        <begin position="1"/>
        <end position="20"/>
    </location>
</feature>
<accession>A0A9Q3C6K0</accession>